<organism evidence="1">
    <name type="scientific">Rhizophora mucronata</name>
    <name type="common">Asiatic mangrove</name>
    <dbReference type="NCBI Taxonomy" id="61149"/>
    <lineage>
        <taxon>Eukaryota</taxon>
        <taxon>Viridiplantae</taxon>
        <taxon>Streptophyta</taxon>
        <taxon>Embryophyta</taxon>
        <taxon>Tracheophyta</taxon>
        <taxon>Spermatophyta</taxon>
        <taxon>Magnoliopsida</taxon>
        <taxon>eudicotyledons</taxon>
        <taxon>Gunneridae</taxon>
        <taxon>Pentapetalae</taxon>
        <taxon>rosids</taxon>
        <taxon>fabids</taxon>
        <taxon>Malpighiales</taxon>
        <taxon>Rhizophoraceae</taxon>
        <taxon>Rhizophora</taxon>
    </lineage>
</organism>
<dbReference type="AlphaFoldDB" id="A0A2P2MW49"/>
<sequence>MKAAKKTVSKHGLHNLRKRINRLKKTRNPIIICRRSNHTYPHKYFHSVLHPFFLFLKVSESRHLIIHSIMHLTQLVVSKLDPMGTLLRVCS</sequence>
<proteinExistence type="predicted"/>
<accession>A0A2P2MW49</accession>
<name>A0A2P2MW49_RHIMU</name>
<protein>
    <submittedName>
        <fullName evidence="1">Uncharacterized protein LOC106760180</fullName>
    </submittedName>
</protein>
<evidence type="ECO:0000313" key="1">
    <source>
        <dbReference type="EMBL" id="MBX34412.1"/>
    </source>
</evidence>
<dbReference type="EMBL" id="GGEC01053928">
    <property type="protein sequence ID" value="MBX34412.1"/>
    <property type="molecule type" value="Transcribed_RNA"/>
</dbReference>
<reference evidence="1" key="1">
    <citation type="submission" date="2018-02" db="EMBL/GenBank/DDBJ databases">
        <title>Rhizophora mucronata_Transcriptome.</title>
        <authorList>
            <person name="Meera S.P."/>
            <person name="Sreeshan A."/>
            <person name="Augustine A."/>
        </authorList>
    </citation>
    <scope>NUCLEOTIDE SEQUENCE</scope>
    <source>
        <tissue evidence="1">Leaf</tissue>
    </source>
</reference>